<dbReference type="OrthoDB" id="6118042at2759"/>
<feature type="compositionally biased region" description="Basic and acidic residues" evidence="8">
    <location>
        <begin position="407"/>
        <end position="421"/>
    </location>
</feature>
<dbReference type="Gene3D" id="1.10.287.70">
    <property type="match status" value="1"/>
</dbReference>
<dbReference type="PANTHER" id="PTHR11003">
    <property type="entry name" value="POTASSIUM CHANNEL, SUBFAMILY K"/>
    <property type="match status" value="1"/>
</dbReference>
<dbReference type="Pfam" id="PF07885">
    <property type="entry name" value="Ion_trans_2"/>
    <property type="match status" value="1"/>
</dbReference>
<evidence type="ECO:0000256" key="8">
    <source>
        <dbReference type="SAM" id="MobiDB-lite"/>
    </source>
</evidence>
<comment type="caution">
    <text evidence="11">The sequence shown here is derived from an EMBL/GenBank/DDBJ whole genome shotgun (WGS) entry which is preliminary data.</text>
</comment>
<feature type="compositionally biased region" description="Basic and acidic residues" evidence="8">
    <location>
        <begin position="1268"/>
        <end position="1297"/>
    </location>
</feature>
<keyword evidence="12" id="KW-1185">Reference proteome</keyword>
<name>A0A3S1BQP5_ELYCH</name>
<feature type="compositionally biased region" description="Basic residues" evidence="8">
    <location>
        <begin position="395"/>
        <end position="406"/>
    </location>
</feature>
<dbReference type="InterPro" id="IPR003280">
    <property type="entry name" value="2pore_dom_K_chnl"/>
</dbReference>
<gene>
    <name evidence="11" type="ORF">EGW08_003090</name>
</gene>
<keyword evidence="5" id="KW-0406">Ion transport</keyword>
<evidence type="ECO:0000256" key="2">
    <source>
        <dbReference type="ARBA" id="ARBA00022448"/>
    </source>
</evidence>
<dbReference type="GO" id="GO:0030322">
    <property type="term" value="P:stabilization of membrane potential"/>
    <property type="evidence" value="ECO:0007669"/>
    <property type="project" value="TreeGrafter"/>
</dbReference>
<feature type="transmembrane region" description="Helical" evidence="9">
    <location>
        <begin position="7"/>
        <end position="37"/>
    </location>
</feature>
<keyword evidence="7" id="KW-0407">Ion channel</keyword>
<sequence>MRICRVIFYYFVRTLTSAFGLAVINIIYLGAGAWIFWLIESPNEQSRSVDLQTQRKTAVDAFYKAVDKKAPAAPNKEKELAGINKALSEFEVHLAAFYRKRTIIGTNTAINASAALWTEWGAVIYAYSVVTTIGWGNIVPGTLFGRMATIFYGFVGIPLVFTLSSEVGSFTGKMIRLFSHLVRRLTCATNQNAHDKSLNRAVYKTNDAAGDTTIRLETTAALDSGYNHIPHDDGPPFPPGSTFIAQTKHMQSYPMKTDFQLDEDIGAGDDFIANKNSNYLKSVASTMDFLLEISRDPHLWRDKDGKGEIPEQEKGLSFKKTGHGDLAVILEKPRYRLSTLKDAELLSKQLDRLPLEDFCRIMTFVGFDFEQEIIQRSVSEDEDLNRGSIFENTKRGGRRPKRRGREKKRERSKYRERLSDKDKMRKIFESTDVNGKLKKRKSNHPWNGLNDANVGAKERFEHTYTSQEENTEARKNTIDSTFSDESHMESENRMRTGLQCEERSLNDENALPENKTKGYLQPSSHFLGGGESGFQLIEENETRKSGHKNCLLDNICSVGIPLGGGDHLETGEETNISNIIIHRELCLGQSSRIPVSDENLGINSKYMHNSIQTGSISRCITNRQTATKHPFLIEDIESLRGKGRFSSVSCPALTACLPFDSFTEPVRAAIVETAAAKPYSLIPEECNDPPGSILRQINNTPGTSTDKSIDNNCIIDQAFQHTHNTITSSSTMGTSKRSFNFKHNDLNEMMVMLDDPKQSIGLQGKDYIETETNIRRSLNIKHRSAILDQTVESLNSFQEGLVILQKPASTLRKENTHSFELAQNSSGSQISGDTYTVRCEDVKGSFSFRSCDSRKDDNSLKSESESFRFHGSTNAPCQIPKLKEGGKLLSSKNMFRVMHRQTKMAAESANDGIEESKNIKEMKMESAYIQSPLRPISDTESKTPSMPEYRPASLNETEANIKEISNTRDHNPLIEETIDQFLSVADAIEIKALSAQIKRYGDSKVTNRSSHFSEIETSSKPMRSFGLGLSAEAVPSRVHGIESADFQLEDPVHHPRRLTKCQRWVEQNYPFICEKERQRAERGRNHPVKMSSMPQHPEICGKDSPYQQLNSLSRTHKTGTVLDKHEPRENRKLYRTDRRAYTVRWVERHNALVNPGQDFQPRYLKKSKVFSNEYPKHSAKRVGQMHRDLFDNIHNTAENSLEISHPTCSSTFTGRRMHNNTKDFFLINSVYKTKHLDKNVNKSKKDKTEKDKSGGNKKSKGKKKDKSGKRGEKEDRRRSRNKDKLKQKGESDKGSTKDRKKRGSKRGEKSQGIDAPKGEKRRDARGDKKRDRSASSRSRRKGGHRDRAKRGKSGSAGSGASTGRRRRRRDRSRR</sequence>
<evidence type="ECO:0000256" key="7">
    <source>
        <dbReference type="ARBA" id="ARBA00023303"/>
    </source>
</evidence>
<keyword evidence="2" id="KW-0813">Transport</keyword>
<dbReference type="GO" id="GO:0022841">
    <property type="term" value="F:potassium ion leak channel activity"/>
    <property type="evidence" value="ECO:0007669"/>
    <property type="project" value="TreeGrafter"/>
</dbReference>
<feature type="region of interest" description="Disordered" evidence="8">
    <location>
        <begin position="387"/>
        <end position="421"/>
    </location>
</feature>
<accession>A0A3S1BQP5</accession>
<feature type="compositionally biased region" description="Basic and acidic residues" evidence="8">
    <location>
        <begin position="1305"/>
        <end position="1334"/>
    </location>
</feature>
<evidence type="ECO:0000256" key="6">
    <source>
        <dbReference type="ARBA" id="ARBA00023136"/>
    </source>
</evidence>
<dbReference type="GO" id="GO:0015271">
    <property type="term" value="F:outward rectifier potassium channel activity"/>
    <property type="evidence" value="ECO:0007669"/>
    <property type="project" value="TreeGrafter"/>
</dbReference>
<evidence type="ECO:0000313" key="11">
    <source>
        <dbReference type="EMBL" id="RUS89147.1"/>
    </source>
</evidence>
<evidence type="ECO:0000259" key="10">
    <source>
        <dbReference type="Pfam" id="PF07885"/>
    </source>
</evidence>
<dbReference type="SUPFAM" id="SSF81324">
    <property type="entry name" value="Voltage-gated potassium channels"/>
    <property type="match status" value="1"/>
</dbReference>
<dbReference type="EMBL" id="RQTK01000064">
    <property type="protein sequence ID" value="RUS89147.1"/>
    <property type="molecule type" value="Genomic_DNA"/>
</dbReference>
<protein>
    <recommendedName>
        <fullName evidence="10">Potassium channel domain-containing protein</fullName>
    </recommendedName>
</protein>
<feature type="compositionally biased region" description="Basic residues" evidence="8">
    <location>
        <begin position="1363"/>
        <end position="1374"/>
    </location>
</feature>
<keyword evidence="3 9" id="KW-0812">Transmembrane</keyword>
<keyword evidence="6 9" id="KW-0472">Membrane</keyword>
<evidence type="ECO:0000256" key="1">
    <source>
        <dbReference type="ARBA" id="ARBA00004141"/>
    </source>
</evidence>
<keyword evidence="4 9" id="KW-1133">Transmembrane helix</keyword>
<feature type="non-terminal residue" evidence="11">
    <location>
        <position position="1374"/>
    </location>
</feature>
<dbReference type="GO" id="GO:0005886">
    <property type="term" value="C:plasma membrane"/>
    <property type="evidence" value="ECO:0007669"/>
    <property type="project" value="TreeGrafter"/>
</dbReference>
<evidence type="ECO:0000256" key="9">
    <source>
        <dbReference type="SAM" id="Phobius"/>
    </source>
</evidence>
<feature type="domain" description="Potassium channel" evidence="10">
    <location>
        <begin position="114"/>
        <end position="170"/>
    </location>
</feature>
<evidence type="ECO:0000313" key="12">
    <source>
        <dbReference type="Proteomes" id="UP000271974"/>
    </source>
</evidence>
<proteinExistence type="predicted"/>
<feature type="compositionally biased region" description="Basic residues" evidence="8">
    <location>
        <begin position="1255"/>
        <end position="1267"/>
    </location>
</feature>
<feature type="compositionally biased region" description="Low complexity" evidence="8">
    <location>
        <begin position="1353"/>
        <end position="1362"/>
    </location>
</feature>
<feature type="compositionally biased region" description="Basic residues" evidence="8">
    <location>
        <begin position="1337"/>
        <end position="1352"/>
    </location>
</feature>
<evidence type="ECO:0000256" key="3">
    <source>
        <dbReference type="ARBA" id="ARBA00022692"/>
    </source>
</evidence>
<feature type="region of interest" description="Disordered" evidence="8">
    <location>
        <begin position="1237"/>
        <end position="1374"/>
    </location>
</feature>
<feature type="region of interest" description="Disordered" evidence="8">
    <location>
        <begin position="464"/>
        <end position="492"/>
    </location>
</feature>
<dbReference type="Proteomes" id="UP000271974">
    <property type="component" value="Unassembled WGS sequence"/>
</dbReference>
<dbReference type="InterPro" id="IPR013099">
    <property type="entry name" value="K_chnl_dom"/>
</dbReference>
<reference evidence="11 12" key="1">
    <citation type="submission" date="2019-01" db="EMBL/GenBank/DDBJ databases">
        <title>A draft genome assembly of the solar-powered sea slug Elysia chlorotica.</title>
        <authorList>
            <person name="Cai H."/>
            <person name="Li Q."/>
            <person name="Fang X."/>
            <person name="Li J."/>
            <person name="Curtis N.E."/>
            <person name="Altenburger A."/>
            <person name="Shibata T."/>
            <person name="Feng M."/>
            <person name="Maeda T."/>
            <person name="Schwartz J.A."/>
            <person name="Shigenobu S."/>
            <person name="Lundholm N."/>
            <person name="Nishiyama T."/>
            <person name="Yang H."/>
            <person name="Hasebe M."/>
            <person name="Li S."/>
            <person name="Pierce S.K."/>
            <person name="Wang J."/>
        </authorList>
    </citation>
    <scope>NUCLEOTIDE SEQUENCE [LARGE SCALE GENOMIC DNA]</scope>
    <source>
        <strain evidence="11">EC2010</strain>
        <tissue evidence="11">Whole organism of an adult</tissue>
    </source>
</reference>
<comment type="subcellular location">
    <subcellularLocation>
        <location evidence="1">Membrane</location>
        <topology evidence="1">Multi-pass membrane protein</topology>
    </subcellularLocation>
</comment>
<evidence type="ECO:0000256" key="4">
    <source>
        <dbReference type="ARBA" id="ARBA00022989"/>
    </source>
</evidence>
<organism evidence="11 12">
    <name type="scientific">Elysia chlorotica</name>
    <name type="common">Eastern emerald elysia</name>
    <name type="synonym">Sea slug</name>
    <dbReference type="NCBI Taxonomy" id="188477"/>
    <lineage>
        <taxon>Eukaryota</taxon>
        <taxon>Metazoa</taxon>
        <taxon>Spiralia</taxon>
        <taxon>Lophotrochozoa</taxon>
        <taxon>Mollusca</taxon>
        <taxon>Gastropoda</taxon>
        <taxon>Heterobranchia</taxon>
        <taxon>Euthyneura</taxon>
        <taxon>Panpulmonata</taxon>
        <taxon>Sacoglossa</taxon>
        <taxon>Placobranchoidea</taxon>
        <taxon>Plakobranchidae</taxon>
        <taxon>Elysia</taxon>
    </lineage>
</organism>
<evidence type="ECO:0000256" key="5">
    <source>
        <dbReference type="ARBA" id="ARBA00023065"/>
    </source>
</evidence>
<dbReference type="PANTHER" id="PTHR11003:SF334">
    <property type="entry name" value="FI03418P"/>
    <property type="match status" value="1"/>
</dbReference>
<dbReference type="STRING" id="188477.A0A3S1BQP5"/>